<feature type="compositionally biased region" description="Basic and acidic residues" evidence="3">
    <location>
        <begin position="213"/>
        <end position="235"/>
    </location>
</feature>
<feature type="region of interest" description="Disordered" evidence="3">
    <location>
        <begin position="212"/>
        <end position="235"/>
    </location>
</feature>
<protein>
    <submittedName>
        <fullName evidence="4">SDR family NAD(P)-dependent oxidoreductase</fullName>
        <ecNumber evidence="4">1.1.1.-</ecNumber>
    </submittedName>
</protein>
<comment type="caution">
    <text evidence="4">The sequence shown here is derived from an EMBL/GenBank/DDBJ whole genome shotgun (WGS) entry which is preliminary data.</text>
</comment>
<dbReference type="InterPro" id="IPR020904">
    <property type="entry name" value="Sc_DH/Rdtase_CS"/>
</dbReference>
<dbReference type="GO" id="GO:0016491">
    <property type="term" value="F:oxidoreductase activity"/>
    <property type="evidence" value="ECO:0007669"/>
    <property type="project" value="UniProtKB-KW"/>
</dbReference>
<dbReference type="RefSeq" id="WP_274326026.1">
    <property type="nucleotide sequence ID" value="NZ_CP118158.1"/>
</dbReference>
<dbReference type="CDD" id="cd05233">
    <property type="entry name" value="SDR_c"/>
    <property type="match status" value="1"/>
</dbReference>
<dbReference type="EMBL" id="JBHTAS010000001">
    <property type="protein sequence ID" value="MFC7140469.1"/>
    <property type="molecule type" value="Genomic_DNA"/>
</dbReference>
<evidence type="ECO:0000313" key="4">
    <source>
        <dbReference type="EMBL" id="MFC7140469.1"/>
    </source>
</evidence>
<keyword evidence="5" id="KW-1185">Reference proteome</keyword>
<keyword evidence="2 4" id="KW-0560">Oxidoreductase</keyword>
<evidence type="ECO:0000313" key="5">
    <source>
        <dbReference type="Proteomes" id="UP001596432"/>
    </source>
</evidence>
<comment type="similarity">
    <text evidence="1">Belongs to the short-chain dehydrogenases/reductases (SDR) family.</text>
</comment>
<organism evidence="4 5">
    <name type="scientific">Halosimplex aquaticum</name>
    <dbReference type="NCBI Taxonomy" id="3026162"/>
    <lineage>
        <taxon>Archaea</taxon>
        <taxon>Methanobacteriati</taxon>
        <taxon>Methanobacteriota</taxon>
        <taxon>Stenosarchaea group</taxon>
        <taxon>Halobacteria</taxon>
        <taxon>Halobacteriales</taxon>
        <taxon>Haloarculaceae</taxon>
        <taxon>Halosimplex</taxon>
    </lineage>
</organism>
<evidence type="ECO:0000256" key="3">
    <source>
        <dbReference type="SAM" id="MobiDB-lite"/>
    </source>
</evidence>
<dbReference type="PRINTS" id="PR00081">
    <property type="entry name" value="GDHRDH"/>
</dbReference>
<gene>
    <name evidence="4" type="ORF">ACFQMA_11590</name>
</gene>
<sequence>MGTISADFSEDTVIVTGASSGIGRAVAVGFGEAGATVINADVRADPKDRNAEAAAGDAETPTHELIDAETPGRGEFVETDVSAYDDLASVVEGAREFGGVDVMVNNAGIHVSREFLDVTPDEYDRLHAVNARGAFFGTQLAAQDMIDRDEPGAVVNTASTTSEHAEWEHSHYATTKGAVKMLTRSAALELAQHGVRVNAVAPGPIATEITEGWSERAEDSVGDGREPPTRAGRPGDLKDAYRYLASEGADYVTGEVLWVDGGSTL</sequence>
<dbReference type="AlphaFoldDB" id="A0ABD5Y7U9"/>
<evidence type="ECO:0000256" key="1">
    <source>
        <dbReference type="ARBA" id="ARBA00006484"/>
    </source>
</evidence>
<dbReference type="PANTHER" id="PTHR42760:SF133">
    <property type="entry name" value="3-OXOACYL-[ACYL-CARRIER-PROTEIN] REDUCTASE"/>
    <property type="match status" value="1"/>
</dbReference>
<reference evidence="4 5" key="1">
    <citation type="journal article" date="2019" name="Int. J. Syst. Evol. Microbiol.">
        <title>The Global Catalogue of Microorganisms (GCM) 10K type strain sequencing project: providing services to taxonomists for standard genome sequencing and annotation.</title>
        <authorList>
            <consortium name="The Broad Institute Genomics Platform"/>
            <consortium name="The Broad Institute Genome Sequencing Center for Infectious Disease"/>
            <person name="Wu L."/>
            <person name="Ma J."/>
        </authorList>
    </citation>
    <scope>NUCLEOTIDE SEQUENCE [LARGE SCALE GENOMIC DNA]</scope>
    <source>
        <strain evidence="4 5">XZYJT29</strain>
    </source>
</reference>
<dbReference type="EC" id="1.1.1.-" evidence="4"/>
<dbReference type="PANTHER" id="PTHR42760">
    <property type="entry name" value="SHORT-CHAIN DEHYDROGENASES/REDUCTASES FAMILY MEMBER"/>
    <property type="match status" value="1"/>
</dbReference>
<dbReference type="InterPro" id="IPR036291">
    <property type="entry name" value="NAD(P)-bd_dom_sf"/>
</dbReference>
<evidence type="ECO:0000256" key="2">
    <source>
        <dbReference type="ARBA" id="ARBA00023002"/>
    </source>
</evidence>
<name>A0ABD5Y7U9_9EURY</name>
<dbReference type="SUPFAM" id="SSF51735">
    <property type="entry name" value="NAD(P)-binding Rossmann-fold domains"/>
    <property type="match status" value="1"/>
</dbReference>
<dbReference type="GeneID" id="78820758"/>
<dbReference type="InterPro" id="IPR002347">
    <property type="entry name" value="SDR_fam"/>
</dbReference>
<dbReference type="Pfam" id="PF13561">
    <property type="entry name" value="adh_short_C2"/>
    <property type="match status" value="1"/>
</dbReference>
<dbReference type="FunFam" id="3.40.50.720:FF:000084">
    <property type="entry name" value="Short-chain dehydrogenase reductase"/>
    <property type="match status" value="1"/>
</dbReference>
<dbReference type="Gene3D" id="3.40.50.720">
    <property type="entry name" value="NAD(P)-binding Rossmann-like Domain"/>
    <property type="match status" value="1"/>
</dbReference>
<dbReference type="Proteomes" id="UP001596432">
    <property type="component" value="Unassembled WGS sequence"/>
</dbReference>
<accession>A0ABD5Y7U9</accession>
<dbReference type="PROSITE" id="PS00061">
    <property type="entry name" value="ADH_SHORT"/>
    <property type="match status" value="1"/>
</dbReference>
<dbReference type="PRINTS" id="PR00080">
    <property type="entry name" value="SDRFAMILY"/>
</dbReference>
<proteinExistence type="inferred from homology"/>